<dbReference type="Pfam" id="PF18154">
    <property type="entry name" value="pPIWI_RE_REase"/>
    <property type="match status" value="1"/>
</dbReference>
<dbReference type="InterPro" id="IPR040828">
    <property type="entry name" value="pPIWI_RE_REase"/>
</dbReference>
<evidence type="ECO:0000259" key="1">
    <source>
        <dbReference type="Pfam" id="PF18154"/>
    </source>
</evidence>
<feature type="domain" description="REase associating with pPIWI RE" evidence="1">
    <location>
        <begin position="246"/>
        <end position="350"/>
    </location>
</feature>
<dbReference type="EMBL" id="PVTZ01000014">
    <property type="protein sequence ID" value="PRZ12368.1"/>
    <property type="molecule type" value="Genomic_DNA"/>
</dbReference>
<sequence>MAILEDKAMLRRILEGFNHYINTYEISDDLLELFEEIRMKSFSRIKDKRIYTFSQFMTLYSSLPLKQLIPFDTTKSEEIKFYHHSPIILENGSINDEIMHFLNDYDSLEDLYQKAWVPVLKYLRREDPRSIKERQDDYDLMRIELMTKQPLIKSTKYYSNLTTKFVSQPLLMSLMEGAYKDYVEDRAIICSHCKYPMEKLPSGKYQCVGHYICKHYHSTGIVIDTKSKRHKILHKGFYIFTTLPSLFELEVEQKLQSKGFKTRRHPELEQLGDIEVLLPNGRSVYLDCKVHQSAYRLFETLEKDPKSKDMHFYILPSFLYKNEYKSQLNKLNAKHRNKYNFTTEKRISQLLMAENYQNRYELEQNINSDEVEEHEQIKLF</sequence>
<keyword evidence="3" id="KW-1185">Reference proteome</keyword>
<dbReference type="Proteomes" id="UP000238836">
    <property type="component" value="Unassembled WGS sequence"/>
</dbReference>
<evidence type="ECO:0000313" key="2">
    <source>
        <dbReference type="EMBL" id="PRZ12368.1"/>
    </source>
</evidence>
<organism evidence="2 3">
    <name type="scientific">Laceyella sediminis</name>
    <dbReference type="NCBI Taxonomy" id="573074"/>
    <lineage>
        <taxon>Bacteria</taxon>
        <taxon>Bacillati</taxon>
        <taxon>Bacillota</taxon>
        <taxon>Bacilli</taxon>
        <taxon>Bacillales</taxon>
        <taxon>Thermoactinomycetaceae</taxon>
        <taxon>Laceyella</taxon>
    </lineage>
</organism>
<accession>A0ABX5EMP7</accession>
<protein>
    <recommendedName>
        <fullName evidence="1">REase associating with pPIWI RE domain-containing protein</fullName>
    </recommendedName>
</protein>
<reference evidence="2 3" key="1">
    <citation type="submission" date="2018-03" db="EMBL/GenBank/DDBJ databases">
        <title>Genomic Encyclopedia of Archaeal and Bacterial Type Strains, Phase II (KMG-II): from individual species to whole genera.</title>
        <authorList>
            <person name="Goeker M."/>
        </authorList>
    </citation>
    <scope>NUCLEOTIDE SEQUENCE [LARGE SCALE GENOMIC DNA]</scope>
    <source>
        <strain evidence="2 3">RHA1</strain>
    </source>
</reference>
<dbReference type="RefSeq" id="WP_106343126.1">
    <property type="nucleotide sequence ID" value="NZ_PVTZ01000014.1"/>
</dbReference>
<comment type="caution">
    <text evidence="2">The sequence shown here is derived from an EMBL/GenBank/DDBJ whole genome shotgun (WGS) entry which is preliminary data.</text>
</comment>
<evidence type="ECO:0000313" key="3">
    <source>
        <dbReference type="Proteomes" id="UP000238836"/>
    </source>
</evidence>
<gene>
    <name evidence="2" type="ORF">CLV36_11432</name>
</gene>
<proteinExistence type="predicted"/>
<name>A0ABX5EMP7_9BACL</name>